<dbReference type="Ensembl" id="ENSSSCT00030003977.1">
    <property type="protein sequence ID" value="ENSSSCP00030001575.1"/>
    <property type="gene ID" value="ENSSSCG00030003081.1"/>
</dbReference>
<dbReference type="InterPro" id="IPR021109">
    <property type="entry name" value="Peptidase_aspartic_dom_sf"/>
</dbReference>
<dbReference type="InterPro" id="IPR032567">
    <property type="entry name" value="RTL1-rel"/>
</dbReference>
<feature type="compositionally biased region" description="Acidic residues" evidence="1">
    <location>
        <begin position="1020"/>
        <end position="1034"/>
    </location>
</feature>
<feature type="region of interest" description="Disordered" evidence="1">
    <location>
        <begin position="1"/>
        <end position="152"/>
    </location>
</feature>
<dbReference type="InterPro" id="IPR032549">
    <property type="entry name" value="DUF4939"/>
</dbReference>
<dbReference type="PANTHER" id="PTHR15503">
    <property type="entry name" value="LDOC1 RELATED"/>
    <property type="match status" value="1"/>
</dbReference>
<dbReference type="SUPFAM" id="SSF50630">
    <property type="entry name" value="Acid proteases"/>
    <property type="match status" value="1"/>
</dbReference>
<protein>
    <submittedName>
        <fullName evidence="5">Retrotransposon Gag like 1</fullName>
    </submittedName>
</protein>
<evidence type="ECO:0000256" key="1">
    <source>
        <dbReference type="SAM" id="MobiDB-lite"/>
    </source>
</evidence>
<name>A0A8D1BS66_PIG</name>
<feature type="compositionally biased region" description="Acidic residues" evidence="1">
    <location>
        <begin position="1348"/>
        <end position="1358"/>
    </location>
</feature>
<reference evidence="5" key="1">
    <citation type="submission" date="2025-08" db="UniProtKB">
        <authorList>
            <consortium name="Ensembl"/>
        </authorList>
    </citation>
    <scope>IDENTIFICATION</scope>
</reference>
<organism evidence="5 6">
    <name type="scientific">Sus scrofa</name>
    <name type="common">Pig</name>
    <dbReference type="NCBI Taxonomy" id="9823"/>
    <lineage>
        <taxon>Eukaryota</taxon>
        <taxon>Metazoa</taxon>
        <taxon>Chordata</taxon>
        <taxon>Craniata</taxon>
        <taxon>Vertebrata</taxon>
        <taxon>Euteleostomi</taxon>
        <taxon>Mammalia</taxon>
        <taxon>Eutheria</taxon>
        <taxon>Laurasiatheria</taxon>
        <taxon>Artiodactyla</taxon>
        <taxon>Suina</taxon>
        <taxon>Suidae</taxon>
        <taxon>Sus</taxon>
    </lineage>
</organism>
<evidence type="ECO:0000256" key="2">
    <source>
        <dbReference type="SAM" id="Phobius"/>
    </source>
</evidence>
<feature type="compositionally biased region" description="Acidic residues" evidence="1">
    <location>
        <begin position="575"/>
        <end position="584"/>
    </location>
</feature>
<keyword evidence="2" id="KW-1133">Transmembrane helix</keyword>
<feature type="transmembrane region" description="Helical" evidence="2">
    <location>
        <begin position="1076"/>
        <end position="1096"/>
    </location>
</feature>
<feature type="region of interest" description="Disordered" evidence="1">
    <location>
        <begin position="562"/>
        <end position="598"/>
    </location>
</feature>
<dbReference type="CDD" id="cd01647">
    <property type="entry name" value="RT_LTR"/>
    <property type="match status" value="1"/>
</dbReference>
<dbReference type="Gene3D" id="3.30.70.270">
    <property type="match status" value="2"/>
</dbReference>
<feature type="domain" description="DUF4939" evidence="3">
    <location>
        <begin position="180"/>
        <end position="272"/>
    </location>
</feature>
<keyword evidence="2" id="KW-0472">Membrane</keyword>
<evidence type="ECO:0000259" key="3">
    <source>
        <dbReference type="Pfam" id="PF16297"/>
    </source>
</evidence>
<feature type="compositionally biased region" description="Low complexity" evidence="1">
    <location>
        <begin position="19"/>
        <end position="30"/>
    </location>
</feature>
<dbReference type="InterPro" id="IPR041577">
    <property type="entry name" value="RT_RNaseH_2"/>
</dbReference>
<proteinExistence type="predicted"/>
<feature type="domain" description="Reverse transcriptase/retrotransposon-derived protein RNase H-like" evidence="4">
    <location>
        <begin position="838"/>
        <end position="934"/>
    </location>
</feature>
<dbReference type="CDD" id="cd00303">
    <property type="entry name" value="retropepsin_like"/>
    <property type="match status" value="1"/>
</dbReference>
<dbReference type="Proteomes" id="UP000694570">
    <property type="component" value="Unplaced"/>
</dbReference>
<evidence type="ECO:0000313" key="6">
    <source>
        <dbReference type="Proteomes" id="UP000694570"/>
    </source>
</evidence>
<feature type="compositionally biased region" description="Low complexity" evidence="1">
    <location>
        <begin position="38"/>
        <end position="57"/>
    </location>
</feature>
<feature type="compositionally biased region" description="Basic and acidic residues" evidence="1">
    <location>
        <begin position="117"/>
        <end position="126"/>
    </location>
</feature>
<feature type="compositionally biased region" description="Acidic residues" evidence="1">
    <location>
        <begin position="1254"/>
        <end position="1264"/>
    </location>
</feature>
<gene>
    <name evidence="5" type="primary">RTL1</name>
</gene>
<dbReference type="Gene3D" id="2.40.70.10">
    <property type="entry name" value="Acid Proteases"/>
    <property type="match status" value="1"/>
</dbReference>
<feature type="region of interest" description="Disordered" evidence="1">
    <location>
        <begin position="1336"/>
        <end position="1358"/>
    </location>
</feature>
<dbReference type="Pfam" id="PF17919">
    <property type="entry name" value="RT_RNaseH_2"/>
    <property type="match status" value="1"/>
</dbReference>
<dbReference type="Pfam" id="PF13975">
    <property type="entry name" value="gag-asp_proteas"/>
    <property type="match status" value="1"/>
</dbReference>
<sequence length="1358" mass="153410">MIEPSEDSFETMMERKNPSSKQMESSEGSSNTTVETPGSGVRQAAAAAATGPAGGLAREAGALPIDLLQAMEEPSSGPHREIKDPPNDLLQDLEGSLKGARPDAGGPLGAAPGKTEGASDHPRGGQDEQAGATDQAGSDEQKSPEEQAGSEMAEIMAQVRSLISLYLRMQDLIEQQRVAEAVLAKGLHEGRMPIPATFSGDRREYHEFIVLCQLILQSYPGMYYSDRLRVGYVMCHLSGMALEWAKDLMEKNSPLVSDFPAFLEAMSDMFEYRQTLRVAEEAMFNLRQGDRAAIEYINEFQGLVPTLGWPDEVLQAHLCQGLKEEIRHYLFRIPQPESLDSLIVLVLQIEEKLAERRAMLRLPPEARPRNLTWIDSPAPERWMVSSWLPQEGHPSLDRDHLFLLLLVRVNPYHSVAVRALVDSGASANFMDERFAQEHYVQLFEKPYPQQVQTVDGSLIGNEPVWLYTEALVCIHQNHQETIEFDIVPSPNFSVILGINWLRVHAPEVDWVKGRCTFHSPYCLKNCFRPPPPCIALERHAISLLPGLPPLYSDLADVFNPKEADEETSDQPSSDGSDDLSESEPSELQQAGDSDQSEGFYGYGYYAPWEPMGARMQDRARLLRDEFWDPRNMLTNRQDYVQMIPELFDQLHGATWFTKLELRGTIVEEGVDIHHTEDVWRAAFGLDLQEMTSYQPFLICADPIIPQSVIHFILKDVLGFFVLSYGQDVLIYSMSQEEHRQHVRHVLVRFRYHNVYCSLDRSQFHRHTVEFLGFVLTPKGVKMNKSIVRTITGYPVPGSKKSLRHLMEFAFPYRHFVERFAVITEPLVRQLLTHRPFYWGDEEQEAFECLKRAFRKAPLLYHLKPQNPFYVETGVTRTSLHASLIQVDEHTGKRVPCAFYSRNISPIEVGSSLLEMKILPIRAAFMVWCRYLENTEEPVIILLSPEDLASLNNDRLTVLLPGHWVFFFSHFKFDVMELPDPDGGRPPPFRRNLGRRAFRYNAATRPTTLFATRGSPRDQAPDSEEEEEENEDAPFQDEPSGQSLQQEFLALIPVDQILNSFLAHFSMAQIRAVILHFFRGLLFWKNIVAVAALLVLLRFRRRLALLPAPSQDVARPQPRRPLRLILDSSLITGSSIATAIAQLLTQMPPLLGANAIPAEELAELFLGPGRRRQRHTLVPQSRQGPQFTPRFWLTLGEFFGVRVAPREATQPGPRQNLCLELHVVDDEDVVLREALQDDLQRYRQCGLHDGLQDTSQDEQENDVQENEALSSDTSGAPAPRQHLPTRTAVLAVLSHRRLYIRGAQGQSLLIHRELAARAPTGLLTTFHARAPPMGVWGSPPPAGTTLEEQPSDGEDAELD</sequence>
<dbReference type="PANTHER" id="PTHR15503:SF39">
    <property type="entry name" value="RETROTRANSPOSON-LIKE PROTEIN 1"/>
    <property type="match status" value="1"/>
</dbReference>
<keyword evidence="2" id="KW-0812">Transmembrane</keyword>
<evidence type="ECO:0000313" key="5">
    <source>
        <dbReference type="Ensembl" id="ENSSSCP00030001575.1"/>
    </source>
</evidence>
<dbReference type="SUPFAM" id="SSF56672">
    <property type="entry name" value="DNA/RNA polymerases"/>
    <property type="match status" value="1"/>
</dbReference>
<evidence type="ECO:0000259" key="4">
    <source>
        <dbReference type="Pfam" id="PF17919"/>
    </source>
</evidence>
<dbReference type="InterPro" id="IPR043128">
    <property type="entry name" value="Rev_trsase/Diguanyl_cyclase"/>
</dbReference>
<dbReference type="Pfam" id="PF16297">
    <property type="entry name" value="DUF4939"/>
    <property type="match status" value="1"/>
</dbReference>
<feature type="region of interest" description="Disordered" evidence="1">
    <location>
        <begin position="1009"/>
        <end position="1039"/>
    </location>
</feature>
<dbReference type="InterPro" id="IPR043502">
    <property type="entry name" value="DNA/RNA_pol_sf"/>
</dbReference>
<feature type="region of interest" description="Disordered" evidence="1">
    <location>
        <begin position="1249"/>
        <end position="1282"/>
    </location>
</feature>
<accession>A0A8D1BS66</accession>
<feature type="compositionally biased region" description="Low complexity" evidence="1">
    <location>
        <begin position="102"/>
        <end position="113"/>
    </location>
</feature>